<reference evidence="2 3" key="1">
    <citation type="submission" date="2021-03" db="EMBL/GenBank/DDBJ databases">
        <title>Genomic Encyclopedia of Type Strains, Phase IV (KMG-IV): sequencing the most valuable type-strain genomes for metagenomic binning, comparative biology and taxonomic classification.</title>
        <authorList>
            <person name="Goeker M."/>
        </authorList>
    </citation>
    <scope>NUCLEOTIDE SEQUENCE [LARGE SCALE GENOMIC DNA]</scope>
    <source>
        <strain evidence="2 3">DSM 23491</strain>
    </source>
</reference>
<organism evidence="2 3">
    <name type="scientific">Paenibacillus sediminis</name>
    <dbReference type="NCBI Taxonomy" id="664909"/>
    <lineage>
        <taxon>Bacteria</taxon>
        <taxon>Bacillati</taxon>
        <taxon>Bacillota</taxon>
        <taxon>Bacilli</taxon>
        <taxon>Bacillales</taxon>
        <taxon>Paenibacillaceae</taxon>
        <taxon>Paenibacillus</taxon>
    </lineage>
</organism>
<accession>A0ABS4H517</accession>
<proteinExistence type="predicted"/>
<dbReference type="InterPro" id="IPR034660">
    <property type="entry name" value="DinB/YfiT-like"/>
</dbReference>
<dbReference type="Gene3D" id="1.20.120.450">
    <property type="entry name" value="dinb family like domain"/>
    <property type="match status" value="1"/>
</dbReference>
<name>A0ABS4H517_9BACL</name>
<dbReference type="RefSeq" id="WP_209850435.1">
    <property type="nucleotide sequence ID" value="NZ_CBCRVE010000007.1"/>
</dbReference>
<dbReference type="Proteomes" id="UP001519273">
    <property type="component" value="Unassembled WGS sequence"/>
</dbReference>
<evidence type="ECO:0000259" key="1">
    <source>
        <dbReference type="Pfam" id="PF12867"/>
    </source>
</evidence>
<dbReference type="EMBL" id="JAGGKP010000006">
    <property type="protein sequence ID" value="MBP1937571.1"/>
    <property type="molecule type" value="Genomic_DNA"/>
</dbReference>
<feature type="domain" description="DinB-like" evidence="1">
    <location>
        <begin position="4"/>
        <end position="153"/>
    </location>
</feature>
<evidence type="ECO:0000313" key="3">
    <source>
        <dbReference type="Proteomes" id="UP001519273"/>
    </source>
</evidence>
<keyword evidence="3" id="KW-1185">Reference proteome</keyword>
<dbReference type="SUPFAM" id="SSF109854">
    <property type="entry name" value="DinB/YfiT-like putative metalloenzymes"/>
    <property type="match status" value="1"/>
</dbReference>
<gene>
    <name evidence="2" type="ORF">J2Z20_002484</name>
</gene>
<evidence type="ECO:0000313" key="2">
    <source>
        <dbReference type="EMBL" id="MBP1937571.1"/>
    </source>
</evidence>
<sequence length="162" mass="18684">MEETQKAREQIWQSVSDLSDQQLNEHVEAGKWSIMQVLEHLYLTEQTVLKGISNALESEENNPTEPKPVHLVVDRTRKLEAPAHLVPSDTFTTLQEIKSKLDQSREALTTLVAGISEDDLKQKSFQHRNLGLLNVEQWISFIGYHEGRHLAQIEEYKEKLKQ</sequence>
<protein>
    <submittedName>
        <fullName evidence="2">Damage-inducible protein DinB</fullName>
    </submittedName>
</protein>
<comment type="caution">
    <text evidence="2">The sequence shown here is derived from an EMBL/GenBank/DDBJ whole genome shotgun (WGS) entry which is preliminary data.</text>
</comment>
<dbReference type="Pfam" id="PF12867">
    <property type="entry name" value="DinB_2"/>
    <property type="match status" value="1"/>
</dbReference>
<dbReference type="InterPro" id="IPR024775">
    <property type="entry name" value="DinB-like"/>
</dbReference>